<dbReference type="PANTHER" id="PTHR11474">
    <property type="entry name" value="TYROSINASE FAMILY MEMBER"/>
    <property type="match status" value="1"/>
</dbReference>
<organism evidence="13 14">
    <name type="scientific">Russula ochroleuca</name>
    <dbReference type="NCBI Taxonomy" id="152965"/>
    <lineage>
        <taxon>Eukaryota</taxon>
        <taxon>Fungi</taxon>
        <taxon>Dikarya</taxon>
        <taxon>Basidiomycota</taxon>
        <taxon>Agaricomycotina</taxon>
        <taxon>Agaricomycetes</taxon>
        <taxon>Russulales</taxon>
        <taxon>Russulaceae</taxon>
        <taxon>Russula</taxon>
    </lineage>
</organism>
<comment type="caution">
    <text evidence="13">The sequence shown here is derived from an EMBL/GenBank/DDBJ whole genome shotgun (WGS) entry which is preliminary data.</text>
</comment>
<keyword evidence="4" id="KW-0479">Metal-binding</keyword>
<evidence type="ECO:0000313" key="13">
    <source>
        <dbReference type="EMBL" id="KAF8476637.1"/>
    </source>
</evidence>
<evidence type="ECO:0000259" key="11">
    <source>
        <dbReference type="PROSITE" id="PS00497"/>
    </source>
</evidence>
<dbReference type="EMBL" id="WHVB01000014">
    <property type="protein sequence ID" value="KAF8476637.1"/>
    <property type="molecule type" value="Genomic_DNA"/>
</dbReference>
<keyword evidence="7" id="KW-0503">Monooxygenase</keyword>
<feature type="domain" description="Tyrosinase copper-binding" evidence="11">
    <location>
        <begin position="90"/>
        <end position="107"/>
    </location>
</feature>
<dbReference type="Pfam" id="PF00264">
    <property type="entry name" value="Tyrosinase"/>
    <property type="match status" value="1"/>
</dbReference>
<dbReference type="PANTHER" id="PTHR11474:SF76">
    <property type="entry name" value="SHKT DOMAIN-CONTAINING PROTEIN"/>
    <property type="match status" value="1"/>
</dbReference>
<dbReference type="InterPro" id="IPR050316">
    <property type="entry name" value="Tyrosinase/Hemocyanin"/>
</dbReference>
<sequence>MSHTIITGAKGGATQGAIAPNRLEIRDLIKNREQFSLYIQALTIMFATPQNNPLSHFSIGGIHGLPYVSWEGAGGNRPVQGSGWNGYCTHGNVLFPTWHRPYVALYEQVLQQHALDVAKTYRSDQQLWLNAAQNLRAPFWDWATNSVPPPEVVSLQTVNITTPDGKTSSVPNPLLQYTFNPIDPSFPRPWGLLRTTIRSPTSSASNVTDVQRLISDLSSIQGDLTSSTYNLFARVRTWPAFSNHSVGDGGSSSNSLEAIHDRVHGTVGGHMGYPEVAGFDPLFFLHHANVDRLLSLWSAVNPGVWVSPGPALQGGSFTIAANATLDNKTSLTPFWNSQTGFWASSEMATSAGLNYTYPEFNGLNLGNPKAVSAAIAAYISRQYGVGQFSSPSSAGPGVSLLAQPFAAEGAIALAAHDAPAAHDDTPASEAPDVIYDWAARIHAKKFELGHGYAVLIFLGDIPDDPEHWRTSPSFVGAHIAFVNTHTEQCANCREQTEHVIEGFVHLNEAIAKQSGLSSFEPSVVAPYLKDNLHWRIQAVDRTSVEIERLTSLEVIAVSNPLTLAPDSLFPTVGETEHHHHITHGRLGGARHGHA</sequence>
<evidence type="ECO:0000256" key="10">
    <source>
        <dbReference type="ARBA" id="ARBA00048881"/>
    </source>
</evidence>
<evidence type="ECO:0000256" key="3">
    <source>
        <dbReference type="ARBA" id="ARBA00011906"/>
    </source>
</evidence>
<comment type="similarity">
    <text evidence="2">Belongs to the tyrosinase family.</text>
</comment>
<name>A0A9P5MS31_9AGAM</name>
<dbReference type="Pfam" id="PF18132">
    <property type="entry name" value="Tyrosinase_C"/>
    <property type="match status" value="1"/>
</dbReference>
<evidence type="ECO:0000256" key="2">
    <source>
        <dbReference type="ARBA" id="ARBA00009928"/>
    </source>
</evidence>
<dbReference type="InterPro" id="IPR002227">
    <property type="entry name" value="Tyrosinase_Cu-bd"/>
</dbReference>
<dbReference type="InterPro" id="IPR016216">
    <property type="entry name" value="Monophenol_mOase_fun"/>
</dbReference>
<dbReference type="GO" id="GO:0046872">
    <property type="term" value="F:metal ion binding"/>
    <property type="evidence" value="ECO:0007669"/>
    <property type="project" value="UniProtKB-KW"/>
</dbReference>
<accession>A0A9P5MS31</accession>
<keyword evidence="8" id="KW-0470">Melanin biosynthesis</keyword>
<evidence type="ECO:0000256" key="6">
    <source>
        <dbReference type="ARBA" id="ARBA00023008"/>
    </source>
</evidence>
<dbReference type="Gene3D" id="2.60.310.20">
    <property type="match status" value="1"/>
</dbReference>
<evidence type="ECO:0000256" key="4">
    <source>
        <dbReference type="ARBA" id="ARBA00022723"/>
    </source>
</evidence>
<dbReference type="Proteomes" id="UP000759537">
    <property type="component" value="Unassembled WGS sequence"/>
</dbReference>
<keyword evidence="6" id="KW-0186">Copper</keyword>
<keyword evidence="5" id="KW-0560">Oxidoreductase</keyword>
<evidence type="ECO:0000259" key="12">
    <source>
        <dbReference type="PROSITE" id="PS00498"/>
    </source>
</evidence>
<dbReference type="AlphaFoldDB" id="A0A9P5MS31"/>
<dbReference type="PROSITE" id="PS00497">
    <property type="entry name" value="TYROSINASE_1"/>
    <property type="match status" value="1"/>
</dbReference>
<comment type="catalytic activity">
    <reaction evidence="10">
        <text>L-tyrosine + O2 = L-dopaquinone + H2O</text>
        <dbReference type="Rhea" id="RHEA:18117"/>
        <dbReference type="ChEBI" id="CHEBI:15377"/>
        <dbReference type="ChEBI" id="CHEBI:15379"/>
        <dbReference type="ChEBI" id="CHEBI:57924"/>
        <dbReference type="ChEBI" id="CHEBI:58315"/>
        <dbReference type="EC" id="1.14.18.1"/>
    </reaction>
</comment>
<dbReference type="OrthoDB" id="6132182at2759"/>
<comment type="catalytic activity">
    <reaction evidence="9">
        <text>2 L-dopa + O2 = 2 L-dopaquinone + 2 H2O</text>
        <dbReference type="Rhea" id="RHEA:34287"/>
        <dbReference type="ChEBI" id="CHEBI:15377"/>
        <dbReference type="ChEBI" id="CHEBI:15379"/>
        <dbReference type="ChEBI" id="CHEBI:57504"/>
        <dbReference type="ChEBI" id="CHEBI:57924"/>
        <dbReference type="EC" id="1.14.18.1"/>
    </reaction>
</comment>
<evidence type="ECO:0000256" key="1">
    <source>
        <dbReference type="ARBA" id="ARBA00001973"/>
    </source>
</evidence>
<reference evidence="13" key="1">
    <citation type="submission" date="2019-10" db="EMBL/GenBank/DDBJ databases">
        <authorList>
            <consortium name="DOE Joint Genome Institute"/>
            <person name="Kuo A."/>
            <person name="Miyauchi S."/>
            <person name="Kiss E."/>
            <person name="Drula E."/>
            <person name="Kohler A."/>
            <person name="Sanchez-Garcia M."/>
            <person name="Andreopoulos B."/>
            <person name="Barry K.W."/>
            <person name="Bonito G."/>
            <person name="Buee M."/>
            <person name="Carver A."/>
            <person name="Chen C."/>
            <person name="Cichocki N."/>
            <person name="Clum A."/>
            <person name="Culley D."/>
            <person name="Crous P.W."/>
            <person name="Fauchery L."/>
            <person name="Girlanda M."/>
            <person name="Hayes R."/>
            <person name="Keri Z."/>
            <person name="LaButti K."/>
            <person name="Lipzen A."/>
            <person name="Lombard V."/>
            <person name="Magnuson J."/>
            <person name="Maillard F."/>
            <person name="Morin E."/>
            <person name="Murat C."/>
            <person name="Nolan M."/>
            <person name="Ohm R."/>
            <person name="Pangilinan J."/>
            <person name="Pereira M."/>
            <person name="Perotto S."/>
            <person name="Peter M."/>
            <person name="Riley R."/>
            <person name="Sitrit Y."/>
            <person name="Stielow B."/>
            <person name="Szollosi G."/>
            <person name="Zifcakova L."/>
            <person name="Stursova M."/>
            <person name="Spatafora J.W."/>
            <person name="Tedersoo L."/>
            <person name="Vaario L.-M."/>
            <person name="Yamada A."/>
            <person name="Yan M."/>
            <person name="Wang P."/>
            <person name="Xu J."/>
            <person name="Bruns T."/>
            <person name="Baldrian P."/>
            <person name="Vilgalys R."/>
            <person name="Henrissat B."/>
            <person name="Grigoriev I.V."/>
            <person name="Hibbett D."/>
            <person name="Nagy L.G."/>
            <person name="Martin F.M."/>
        </authorList>
    </citation>
    <scope>NUCLEOTIDE SEQUENCE</scope>
    <source>
        <strain evidence="13">Prilba</strain>
    </source>
</reference>
<dbReference type="GO" id="GO:0042438">
    <property type="term" value="P:melanin biosynthetic process"/>
    <property type="evidence" value="ECO:0007669"/>
    <property type="project" value="UniProtKB-KW"/>
</dbReference>
<dbReference type="EC" id="1.14.18.1" evidence="3"/>
<dbReference type="SUPFAM" id="SSF48056">
    <property type="entry name" value="Di-copper centre-containing domain"/>
    <property type="match status" value="1"/>
</dbReference>
<gene>
    <name evidence="13" type="ORF">DFH94DRAFT_795062</name>
</gene>
<comment type="cofactor">
    <cofactor evidence="1">
        <name>Cu(2+)</name>
        <dbReference type="ChEBI" id="CHEBI:29036"/>
    </cofactor>
</comment>
<evidence type="ECO:0000256" key="9">
    <source>
        <dbReference type="ARBA" id="ARBA00048233"/>
    </source>
</evidence>
<dbReference type="Gene3D" id="1.10.1280.10">
    <property type="entry name" value="Di-copper center containing domain from catechol oxidase"/>
    <property type="match status" value="1"/>
</dbReference>
<protein>
    <recommendedName>
        <fullName evidence="3">tyrosinase</fullName>
        <ecNumber evidence="3">1.14.18.1</ecNumber>
    </recommendedName>
</protein>
<dbReference type="InterPro" id="IPR008922">
    <property type="entry name" value="Di-copper_centre_dom_sf"/>
</dbReference>
<proteinExistence type="inferred from homology"/>
<dbReference type="PRINTS" id="PR00092">
    <property type="entry name" value="TYROSINASE"/>
</dbReference>
<reference evidence="13" key="2">
    <citation type="journal article" date="2020" name="Nat. Commun.">
        <title>Large-scale genome sequencing of mycorrhizal fungi provides insights into the early evolution of symbiotic traits.</title>
        <authorList>
            <person name="Miyauchi S."/>
            <person name="Kiss E."/>
            <person name="Kuo A."/>
            <person name="Drula E."/>
            <person name="Kohler A."/>
            <person name="Sanchez-Garcia M."/>
            <person name="Morin E."/>
            <person name="Andreopoulos B."/>
            <person name="Barry K.W."/>
            <person name="Bonito G."/>
            <person name="Buee M."/>
            <person name="Carver A."/>
            <person name="Chen C."/>
            <person name="Cichocki N."/>
            <person name="Clum A."/>
            <person name="Culley D."/>
            <person name="Crous P.W."/>
            <person name="Fauchery L."/>
            <person name="Girlanda M."/>
            <person name="Hayes R.D."/>
            <person name="Keri Z."/>
            <person name="LaButti K."/>
            <person name="Lipzen A."/>
            <person name="Lombard V."/>
            <person name="Magnuson J."/>
            <person name="Maillard F."/>
            <person name="Murat C."/>
            <person name="Nolan M."/>
            <person name="Ohm R.A."/>
            <person name="Pangilinan J."/>
            <person name="Pereira M.F."/>
            <person name="Perotto S."/>
            <person name="Peter M."/>
            <person name="Pfister S."/>
            <person name="Riley R."/>
            <person name="Sitrit Y."/>
            <person name="Stielow J.B."/>
            <person name="Szollosi G."/>
            <person name="Zifcakova L."/>
            <person name="Stursova M."/>
            <person name="Spatafora J.W."/>
            <person name="Tedersoo L."/>
            <person name="Vaario L.M."/>
            <person name="Yamada A."/>
            <person name="Yan M."/>
            <person name="Wang P."/>
            <person name="Xu J."/>
            <person name="Bruns T."/>
            <person name="Baldrian P."/>
            <person name="Vilgalys R."/>
            <person name="Dunand C."/>
            <person name="Henrissat B."/>
            <person name="Grigoriev I.V."/>
            <person name="Hibbett D."/>
            <person name="Nagy L.G."/>
            <person name="Martin F.M."/>
        </authorList>
    </citation>
    <scope>NUCLEOTIDE SEQUENCE</scope>
    <source>
        <strain evidence="13">Prilba</strain>
    </source>
</reference>
<keyword evidence="14" id="KW-1185">Reference proteome</keyword>
<feature type="domain" description="Tyrosinase copper-binding" evidence="12">
    <location>
        <begin position="280"/>
        <end position="291"/>
    </location>
</feature>
<evidence type="ECO:0000313" key="14">
    <source>
        <dbReference type="Proteomes" id="UP000759537"/>
    </source>
</evidence>
<evidence type="ECO:0000256" key="7">
    <source>
        <dbReference type="ARBA" id="ARBA00023033"/>
    </source>
</evidence>
<evidence type="ECO:0000256" key="5">
    <source>
        <dbReference type="ARBA" id="ARBA00023002"/>
    </source>
</evidence>
<dbReference type="PROSITE" id="PS00498">
    <property type="entry name" value="TYROSINASE_2"/>
    <property type="match status" value="1"/>
</dbReference>
<dbReference type="PIRSF" id="PIRSF000340">
    <property type="entry name" value="MPO_fungal"/>
    <property type="match status" value="1"/>
</dbReference>
<dbReference type="InterPro" id="IPR041640">
    <property type="entry name" value="Tyrosinase_C"/>
</dbReference>
<dbReference type="GO" id="GO:0004503">
    <property type="term" value="F:tyrosinase activity"/>
    <property type="evidence" value="ECO:0007669"/>
    <property type="project" value="UniProtKB-EC"/>
</dbReference>
<evidence type="ECO:0000256" key="8">
    <source>
        <dbReference type="ARBA" id="ARBA00023101"/>
    </source>
</evidence>